<name>A0AC60QYF6_IXOPE</name>
<dbReference type="Proteomes" id="UP000805193">
    <property type="component" value="Unassembled WGS sequence"/>
</dbReference>
<accession>A0AC60QYF6</accession>
<evidence type="ECO:0000313" key="2">
    <source>
        <dbReference type="Proteomes" id="UP000805193"/>
    </source>
</evidence>
<sequence length="136" mass="14852">MQISYDDDPKCITGVVQASMRNKSYAVEFGTPSLRKNCHQADRAASSQGRDSLTKYPGKCFSRRRLIPSAALVPTSSFGASWSPVTSPRILALFTRRVLAARGKRHPTLHLNPQALSDVNPPTHHGQPARCVPANT</sequence>
<gene>
    <name evidence="1" type="ORF">HPB47_013461</name>
</gene>
<keyword evidence="2" id="KW-1185">Reference proteome</keyword>
<reference evidence="1 2" key="1">
    <citation type="journal article" date="2020" name="Cell">
        <title>Large-Scale Comparative Analyses of Tick Genomes Elucidate Their Genetic Diversity and Vector Capacities.</title>
        <authorList>
            <consortium name="Tick Genome and Microbiome Consortium (TIGMIC)"/>
            <person name="Jia N."/>
            <person name="Wang J."/>
            <person name="Shi W."/>
            <person name="Du L."/>
            <person name="Sun Y."/>
            <person name="Zhan W."/>
            <person name="Jiang J.F."/>
            <person name="Wang Q."/>
            <person name="Zhang B."/>
            <person name="Ji P."/>
            <person name="Bell-Sakyi L."/>
            <person name="Cui X.M."/>
            <person name="Yuan T.T."/>
            <person name="Jiang B.G."/>
            <person name="Yang W.F."/>
            <person name="Lam T.T."/>
            <person name="Chang Q.C."/>
            <person name="Ding S.J."/>
            <person name="Wang X.J."/>
            <person name="Zhu J.G."/>
            <person name="Ruan X.D."/>
            <person name="Zhao L."/>
            <person name="Wei J.T."/>
            <person name="Ye R.Z."/>
            <person name="Que T.C."/>
            <person name="Du C.H."/>
            <person name="Zhou Y.H."/>
            <person name="Cheng J.X."/>
            <person name="Dai P.F."/>
            <person name="Guo W.B."/>
            <person name="Han X.H."/>
            <person name="Huang E.J."/>
            <person name="Li L.F."/>
            <person name="Wei W."/>
            <person name="Gao Y.C."/>
            <person name="Liu J.Z."/>
            <person name="Shao H.Z."/>
            <person name="Wang X."/>
            <person name="Wang C.C."/>
            <person name="Yang T.C."/>
            <person name="Huo Q.B."/>
            <person name="Li W."/>
            <person name="Chen H.Y."/>
            <person name="Chen S.E."/>
            <person name="Zhou L.G."/>
            <person name="Ni X.B."/>
            <person name="Tian J.H."/>
            <person name="Sheng Y."/>
            <person name="Liu T."/>
            <person name="Pan Y.S."/>
            <person name="Xia L.Y."/>
            <person name="Li J."/>
            <person name="Zhao F."/>
            <person name="Cao W.C."/>
        </authorList>
    </citation>
    <scope>NUCLEOTIDE SEQUENCE [LARGE SCALE GENOMIC DNA]</scope>
    <source>
        <strain evidence="1">Iper-2018</strain>
    </source>
</reference>
<evidence type="ECO:0000313" key="1">
    <source>
        <dbReference type="EMBL" id="KAG0444725.1"/>
    </source>
</evidence>
<dbReference type="EMBL" id="JABSTQ010001578">
    <property type="protein sequence ID" value="KAG0444725.1"/>
    <property type="molecule type" value="Genomic_DNA"/>
</dbReference>
<proteinExistence type="predicted"/>
<protein>
    <submittedName>
        <fullName evidence="1">Uncharacterized protein</fullName>
    </submittedName>
</protein>
<organism evidence="1 2">
    <name type="scientific">Ixodes persulcatus</name>
    <name type="common">Taiga tick</name>
    <dbReference type="NCBI Taxonomy" id="34615"/>
    <lineage>
        <taxon>Eukaryota</taxon>
        <taxon>Metazoa</taxon>
        <taxon>Ecdysozoa</taxon>
        <taxon>Arthropoda</taxon>
        <taxon>Chelicerata</taxon>
        <taxon>Arachnida</taxon>
        <taxon>Acari</taxon>
        <taxon>Parasitiformes</taxon>
        <taxon>Ixodida</taxon>
        <taxon>Ixodoidea</taxon>
        <taxon>Ixodidae</taxon>
        <taxon>Ixodinae</taxon>
        <taxon>Ixodes</taxon>
    </lineage>
</organism>
<comment type="caution">
    <text evidence="1">The sequence shown here is derived from an EMBL/GenBank/DDBJ whole genome shotgun (WGS) entry which is preliminary data.</text>
</comment>